<dbReference type="AlphaFoldDB" id="A0A9Q3HH04"/>
<dbReference type="OrthoDB" id="2518564at2759"/>
<gene>
    <name evidence="2" type="ORF">O181_041954</name>
</gene>
<reference evidence="2" key="1">
    <citation type="submission" date="2021-03" db="EMBL/GenBank/DDBJ databases">
        <title>Draft genome sequence of rust myrtle Austropuccinia psidii MF-1, a brazilian biotype.</title>
        <authorList>
            <person name="Quecine M.C."/>
            <person name="Pachon D.M.R."/>
            <person name="Bonatelli M.L."/>
            <person name="Correr F.H."/>
            <person name="Franceschini L.M."/>
            <person name="Leite T.F."/>
            <person name="Margarido G.R.A."/>
            <person name="Almeida C.A."/>
            <person name="Ferrarezi J.A."/>
            <person name="Labate C.A."/>
        </authorList>
    </citation>
    <scope>NUCLEOTIDE SEQUENCE</scope>
    <source>
        <strain evidence="2">MF-1</strain>
    </source>
</reference>
<evidence type="ECO:0000256" key="1">
    <source>
        <dbReference type="SAM" id="MobiDB-lite"/>
    </source>
</evidence>
<feature type="region of interest" description="Disordered" evidence="1">
    <location>
        <begin position="1"/>
        <end position="36"/>
    </location>
</feature>
<feature type="compositionally biased region" description="Polar residues" evidence="1">
    <location>
        <begin position="14"/>
        <end position="31"/>
    </location>
</feature>
<organism evidence="2 3">
    <name type="scientific">Austropuccinia psidii MF-1</name>
    <dbReference type="NCBI Taxonomy" id="1389203"/>
    <lineage>
        <taxon>Eukaryota</taxon>
        <taxon>Fungi</taxon>
        <taxon>Dikarya</taxon>
        <taxon>Basidiomycota</taxon>
        <taxon>Pucciniomycotina</taxon>
        <taxon>Pucciniomycetes</taxon>
        <taxon>Pucciniales</taxon>
        <taxon>Sphaerophragmiaceae</taxon>
        <taxon>Austropuccinia</taxon>
    </lineage>
</organism>
<sequence>MNQLKHLSEIIKPQKNQTSSNQDQKTTQNIQPFRPGYPLPPISSSYQPYVPAQRAPRKPLKCYYFLEEGYSAIRFTNLMEDLEKIIFLKHGGTYLFPNLQKVPTEGPISANILVRQVSKEQEEFTKKLIEKSNPLPKQQETTVIDDHKY</sequence>
<proteinExistence type="predicted"/>
<comment type="caution">
    <text evidence="2">The sequence shown here is derived from an EMBL/GenBank/DDBJ whole genome shotgun (WGS) entry which is preliminary data.</text>
</comment>
<name>A0A9Q3HH04_9BASI</name>
<evidence type="ECO:0000313" key="2">
    <source>
        <dbReference type="EMBL" id="MBW0502239.1"/>
    </source>
</evidence>
<dbReference type="Proteomes" id="UP000765509">
    <property type="component" value="Unassembled WGS sequence"/>
</dbReference>
<evidence type="ECO:0000313" key="3">
    <source>
        <dbReference type="Proteomes" id="UP000765509"/>
    </source>
</evidence>
<dbReference type="EMBL" id="AVOT02016715">
    <property type="protein sequence ID" value="MBW0502239.1"/>
    <property type="molecule type" value="Genomic_DNA"/>
</dbReference>
<accession>A0A9Q3HH04</accession>
<keyword evidence="3" id="KW-1185">Reference proteome</keyword>
<protein>
    <submittedName>
        <fullName evidence="2">Uncharacterized protein</fullName>
    </submittedName>
</protein>